<evidence type="ECO:0000313" key="5">
    <source>
        <dbReference type="EMBL" id="VGO13006.1"/>
    </source>
</evidence>
<dbReference type="GO" id="GO:0006355">
    <property type="term" value="P:regulation of DNA-templated transcription"/>
    <property type="evidence" value="ECO:0007669"/>
    <property type="project" value="InterPro"/>
</dbReference>
<dbReference type="PANTHER" id="PTHR43214:SF43">
    <property type="entry name" value="TWO-COMPONENT RESPONSE REGULATOR"/>
    <property type="match status" value="1"/>
</dbReference>
<dbReference type="InterPro" id="IPR001789">
    <property type="entry name" value="Sig_transdc_resp-reg_receiver"/>
</dbReference>
<feature type="domain" description="Response regulatory" evidence="4">
    <location>
        <begin position="1"/>
        <end position="40"/>
    </location>
</feature>
<dbReference type="InterPro" id="IPR011006">
    <property type="entry name" value="CheY-like_superfamily"/>
</dbReference>
<reference evidence="5 6" key="1">
    <citation type="submission" date="2019-04" db="EMBL/GenBank/DDBJ databases">
        <authorList>
            <person name="Van Vliet M D."/>
        </authorList>
    </citation>
    <scope>NUCLEOTIDE SEQUENCE [LARGE SCALE GENOMIC DNA]</scope>
    <source>
        <strain evidence="5 6">F1</strain>
    </source>
</reference>
<keyword evidence="6" id="KW-1185">Reference proteome</keyword>
<gene>
    <name evidence="5" type="primary">nreC_3</name>
    <name evidence="5" type="ORF">PDESU_01560</name>
</gene>
<dbReference type="InterPro" id="IPR000792">
    <property type="entry name" value="Tscrpt_reg_LuxR_C"/>
</dbReference>
<dbReference type="SMART" id="SM00421">
    <property type="entry name" value="HTH_LUXR"/>
    <property type="match status" value="1"/>
</dbReference>
<dbReference type="PRINTS" id="PR00038">
    <property type="entry name" value="HTHLUXR"/>
</dbReference>
<evidence type="ECO:0000256" key="1">
    <source>
        <dbReference type="ARBA" id="ARBA00023125"/>
    </source>
</evidence>
<dbReference type="PROSITE" id="PS50110">
    <property type="entry name" value="RESPONSE_REGULATORY"/>
    <property type="match status" value="1"/>
</dbReference>
<organism evidence="5 6">
    <name type="scientific">Pontiella desulfatans</name>
    <dbReference type="NCBI Taxonomy" id="2750659"/>
    <lineage>
        <taxon>Bacteria</taxon>
        <taxon>Pseudomonadati</taxon>
        <taxon>Kiritimatiellota</taxon>
        <taxon>Kiritimatiellia</taxon>
        <taxon>Kiritimatiellales</taxon>
        <taxon>Pontiellaceae</taxon>
        <taxon>Pontiella</taxon>
    </lineage>
</organism>
<dbReference type="Gene3D" id="3.40.50.2300">
    <property type="match status" value="1"/>
</dbReference>
<dbReference type="RefSeq" id="WP_136078622.1">
    <property type="nucleotide sequence ID" value="NZ_CAAHFG010000001.1"/>
</dbReference>
<accession>A0A6C2U0T9</accession>
<dbReference type="PANTHER" id="PTHR43214">
    <property type="entry name" value="TWO-COMPONENT RESPONSE REGULATOR"/>
    <property type="match status" value="1"/>
</dbReference>
<dbReference type="InterPro" id="IPR016032">
    <property type="entry name" value="Sig_transdc_resp-reg_C-effctor"/>
</dbReference>
<evidence type="ECO:0000259" key="3">
    <source>
        <dbReference type="PROSITE" id="PS50043"/>
    </source>
</evidence>
<comment type="caution">
    <text evidence="2">Lacks conserved residue(s) required for the propagation of feature annotation.</text>
</comment>
<dbReference type="CDD" id="cd06170">
    <property type="entry name" value="LuxR_C_like"/>
    <property type="match status" value="1"/>
</dbReference>
<evidence type="ECO:0000313" key="6">
    <source>
        <dbReference type="Proteomes" id="UP000366872"/>
    </source>
</evidence>
<protein>
    <submittedName>
        <fullName evidence="5">Oxygen regulatory protein NreC</fullName>
    </submittedName>
</protein>
<dbReference type="GO" id="GO:0000160">
    <property type="term" value="P:phosphorelay signal transduction system"/>
    <property type="evidence" value="ECO:0007669"/>
    <property type="project" value="InterPro"/>
</dbReference>
<dbReference type="SUPFAM" id="SSF46894">
    <property type="entry name" value="C-terminal effector domain of the bipartite response regulators"/>
    <property type="match status" value="1"/>
</dbReference>
<evidence type="ECO:0000256" key="2">
    <source>
        <dbReference type="PROSITE-ProRule" id="PRU00169"/>
    </source>
</evidence>
<dbReference type="InterPro" id="IPR039420">
    <property type="entry name" value="WalR-like"/>
</dbReference>
<name>A0A6C2U0T9_PONDE</name>
<dbReference type="AlphaFoldDB" id="A0A6C2U0T9"/>
<dbReference type="GO" id="GO:0003677">
    <property type="term" value="F:DNA binding"/>
    <property type="evidence" value="ECO:0007669"/>
    <property type="project" value="UniProtKB-KW"/>
</dbReference>
<proteinExistence type="predicted"/>
<evidence type="ECO:0000259" key="4">
    <source>
        <dbReference type="PROSITE" id="PS50110"/>
    </source>
</evidence>
<dbReference type="EMBL" id="CAAHFG010000001">
    <property type="protein sequence ID" value="VGO13006.1"/>
    <property type="molecule type" value="Genomic_DNA"/>
</dbReference>
<dbReference type="SUPFAM" id="SSF52172">
    <property type="entry name" value="CheY-like"/>
    <property type="match status" value="1"/>
</dbReference>
<dbReference type="PROSITE" id="PS50043">
    <property type="entry name" value="HTH_LUXR_2"/>
    <property type="match status" value="1"/>
</dbReference>
<sequence length="130" mass="13949">MLTQSDDYHHVIQALQNGAAGYVLKSSELDDIERTIMAVHQGGLVIDPSLSRVVLSSLLPGNNPSEKALLSPREIEVLSAFADGLTKKEAATKLDISYHTVDQFTRRILEKLAVPSAGAAIATAVRKGLI</sequence>
<dbReference type="Proteomes" id="UP000366872">
    <property type="component" value="Unassembled WGS sequence"/>
</dbReference>
<feature type="domain" description="HTH luxR-type" evidence="3">
    <location>
        <begin position="63"/>
        <end position="128"/>
    </location>
</feature>
<keyword evidence="1" id="KW-0238">DNA-binding</keyword>
<dbReference type="Pfam" id="PF00196">
    <property type="entry name" value="GerE"/>
    <property type="match status" value="1"/>
</dbReference>